<sequence length="181" mass="20530">MLKQYEVLEKRFGLVRQVAQSRWGKGIGEHYSLKGENRGYPLSLYSHFRKVAGRKVEWTSLVFEALFVEDIELCIEFEGTEASARFGKKEGLSRVEVAWGADVWSNADLAKYLASENLLARISSFSKKGSCGAVQLSKGFIEYREVGVMESEEQRLRFQEGILLLANLCDAISLYMSERRG</sequence>
<dbReference type="EMBL" id="JAENIL010000030">
    <property type="protein sequence ID" value="MBK1878467.1"/>
    <property type="molecule type" value="Genomic_DNA"/>
</dbReference>
<comment type="caution">
    <text evidence="1">The sequence shown here is derived from an EMBL/GenBank/DDBJ whole genome shotgun (WGS) entry which is preliminary data.</text>
</comment>
<protein>
    <submittedName>
        <fullName evidence="1">Uncharacterized protein</fullName>
    </submittedName>
</protein>
<evidence type="ECO:0000313" key="1">
    <source>
        <dbReference type="EMBL" id="MBK1878467.1"/>
    </source>
</evidence>
<dbReference type="Proteomes" id="UP000617628">
    <property type="component" value="Unassembled WGS sequence"/>
</dbReference>
<evidence type="ECO:0000313" key="2">
    <source>
        <dbReference type="Proteomes" id="UP000617628"/>
    </source>
</evidence>
<gene>
    <name evidence="1" type="ORF">JIN87_16420</name>
</gene>
<organism evidence="1 2">
    <name type="scientific">Pelagicoccus mobilis</name>
    <dbReference type="NCBI Taxonomy" id="415221"/>
    <lineage>
        <taxon>Bacteria</taxon>
        <taxon>Pseudomonadati</taxon>
        <taxon>Verrucomicrobiota</taxon>
        <taxon>Opitutia</taxon>
        <taxon>Puniceicoccales</taxon>
        <taxon>Pelagicoccaceae</taxon>
        <taxon>Pelagicoccus</taxon>
    </lineage>
</organism>
<keyword evidence="2" id="KW-1185">Reference proteome</keyword>
<name>A0A934VQL5_9BACT</name>
<reference evidence="1" key="1">
    <citation type="submission" date="2021-01" db="EMBL/GenBank/DDBJ databases">
        <title>Modified the classification status of verrucomicrobia.</title>
        <authorList>
            <person name="Feng X."/>
        </authorList>
    </citation>
    <scope>NUCLEOTIDE SEQUENCE</scope>
    <source>
        <strain evidence="1">KCTC 13126</strain>
    </source>
</reference>
<proteinExistence type="predicted"/>
<accession>A0A934VQL5</accession>
<dbReference type="AlphaFoldDB" id="A0A934VQL5"/>
<dbReference type="RefSeq" id="WP_200356677.1">
    <property type="nucleotide sequence ID" value="NZ_JAENIL010000030.1"/>
</dbReference>